<dbReference type="KEGG" id="foc:113205982"/>
<reference evidence="3 4" key="1">
    <citation type="submission" date="2025-04" db="UniProtKB">
        <authorList>
            <consortium name="RefSeq"/>
        </authorList>
    </citation>
    <scope>IDENTIFICATION</scope>
    <source>
        <tissue evidence="3 4">Whole organism</tissue>
    </source>
</reference>
<organism evidence="2 3">
    <name type="scientific">Frankliniella occidentalis</name>
    <name type="common">Western flower thrips</name>
    <name type="synonym">Euthrips occidentalis</name>
    <dbReference type="NCBI Taxonomy" id="133901"/>
    <lineage>
        <taxon>Eukaryota</taxon>
        <taxon>Metazoa</taxon>
        <taxon>Ecdysozoa</taxon>
        <taxon>Arthropoda</taxon>
        <taxon>Hexapoda</taxon>
        <taxon>Insecta</taxon>
        <taxon>Pterygota</taxon>
        <taxon>Neoptera</taxon>
        <taxon>Paraneoptera</taxon>
        <taxon>Thysanoptera</taxon>
        <taxon>Terebrantia</taxon>
        <taxon>Thripoidea</taxon>
        <taxon>Thripidae</taxon>
        <taxon>Frankliniella</taxon>
    </lineage>
</organism>
<evidence type="ECO:0000313" key="2">
    <source>
        <dbReference type="Proteomes" id="UP000504606"/>
    </source>
</evidence>
<proteinExistence type="predicted"/>
<sequence>MAELLSLPDEILLMILGYCSSVDYVLISRVCRKLNDILCDQKLCRVINFHYETNLPRDFKSFLTFRPRAANIITIDLTSCYWLTSSFIRDLLSRLRNLENVLVADTTLSAPHLRSLLLSLPRVKRLSWTWKNTLKPGGLEVALKRLEFLYLCVFEYKALNRSVHLINKCENLKELWINNIHAISYLRSDDTIALNHLESIVSYPYPSWPSVTVQSKLKDIWHTKLPSLSEFDKTAMLTLENIITTEWKAISQIVLSGCSKIERLWCKESFGPNAEEIFLMLPALNHLSVLLPLHSGSTHDFCPDTLLLKNTQLRELSLNSCTNQECSTSFCEVASVCPNLKHLSLPVQSLACLAVNPGAATSSLSNKRISRVTDDLEHGVETPFRKMIGLTPLVEVFEIGVSGETHSFPKMPIYLQWDLPSLSSLRNWAYLKSLTLANLPIKNGKFFATIFKDCKILKSLKIVDLGPEAICVYAQDLYNALPFCSALEDFHWTQNYVLSTTKLWMALQQIRTIRRIALCLQGMSDVIEKDVSSTMEKCPFLFFLHIATCTSKANNNFIKNKLRTRWSKDRPHISVWFGQPGEFFDSDTCPIVHSGEMVQDLSRVEGVPKRGVRFLSFGEKPWAPHI</sequence>
<dbReference type="SUPFAM" id="SSF81383">
    <property type="entry name" value="F-box domain"/>
    <property type="match status" value="1"/>
</dbReference>
<dbReference type="OrthoDB" id="6705608at2759"/>
<dbReference type="SUPFAM" id="SSF52047">
    <property type="entry name" value="RNI-like"/>
    <property type="match status" value="1"/>
</dbReference>
<dbReference type="InterPro" id="IPR045627">
    <property type="entry name" value="FBXL18_LRR"/>
</dbReference>
<evidence type="ECO:0000313" key="3">
    <source>
        <dbReference type="RefSeq" id="XP_026277616.1"/>
    </source>
</evidence>
<dbReference type="RefSeq" id="XP_052123702.1">
    <property type="nucleotide sequence ID" value="XM_052267742.1"/>
</dbReference>
<gene>
    <name evidence="3 4" type="primary">LOC113205982</name>
</gene>
<dbReference type="GO" id="GO:0031146">
    <property type="term" value="P:SCF-dependent proteasomal ubiquitin-dependent protein catabolic process"/>
    <property type="evidence" value="ECO:0007669"/>
    <property type="project" value="InterPro"/>
</dbReference>
<dbReference type="RefSeq" id="XP_026277616.1">
    <property type="nucleotide sequence ID" value="XM_026421831.2"/>
</dbReference>
<protein>
    <submittedName>
        <fullName evidence="3 4">Uncharacterized protein LOC113205982 isoform X1</fullName>
    </submittedName>
</protein>
<dbReference type="InterPro" id="IPR036047">
    <property type="entry name" value="F-box-like_dom_sf"/>
</dbReference>
<dbReference type="InterPro" id="IPR032675">
    <property type="entry name" value="LRR_dom_sf"/>
</dbReference>
<dbReference type="SMART" id="SM00256">
    <property type="entry name" value="FBOX"/>
    <property type="match status" value="1"/>
</dbReference>
<dbReference type="AlphaFoldDB" id="A0A6J1SGA2"/>
<evidence type="ECO:0000259" key="1">
    <source>
        <dbReference type="PROSITE" id="PS50181"/>
    </source>
</evidence>
<dbReference type="Pfam" id="PF19729">
    <property type="entry name" value="LRR_FBXL18"/>
    <property type="match status" value="1"/>
</dbReference>
<evidence type="ECO:0000313" key="4">
    <source>
        <dbReference type="RefSeq" id="XP_052123702.1"/>
    </source>
</evidence>
<dbReference type="GeneID" id="113205982"/>
<accession>A0A6J1SGA2</accession>
<dbReference type="CDD" id="cd09917">
    <property type="entry name" value="F-box_SF"/>
    <property type="match status" value="1"/>
</dbReference>
<dbReference type="Gene3D" id="3.80.10.10">
    <property type="entry name" value="Ribonuclease Inhibitor"/>
    <property type="match status" value="1"/>
</dbReference>
<keyword evidence="2" id="KW-1185">Reference proteome</keyword>
<name>A0A6J1SGA2_FRAOC</name>
<dbReference type="PROSITE" id="PS50181">
    <property type="entry name" value="FBOX"/>
    <property type="match status" value="1"/>
</dbReference>
<feature type="domain" description="F-box" evidence="1">
    <location>
        <begin position="1"/>
        <end position="47"/>
    </location>
</feature>
<dbReference type="Pfam" id="PF12937">
    <property type="entry name" value="F-box-like"/>
    <property type="match status" value="1"/>
</dbReference>
<dbReference type="InterPro" id="IPR001810">
    <property type="entry name" value="F-box_dom"/>
</dbReference>
<dbReference type="Proteomes" id="UP000504606">
    <property type="component" value="Unplaced"/>
</dbReference>
<dbReference type="Gene3D" id="1.20.1280.50">
    <property type="match status" value="1"/>
</dbReference>